<organism evidence="1 2">
    <name type="scientific">Aspergillus vadensis (strain CBS 113365 / IMI 142717 / IBT 24658)</name>
    <dbReference type="NCBI Taxonomy" id="1448311"/>
    <lineage>
        <taxon>Eukaryota</taxon>
        <taxon>Fungi</taxon>
        <taxon>Dikarya</taxon>
        <taxon>Ascomycota</taxon>
        <taxon>Pezizomycotina</taxon>
        <taxon>Eurotiomycetes</taxon>
        <taxon>Eurotiomycetidae</taxon>
        <taxon>Eurotiales</taxon>
        <taxon>Aspergillaceae</taxon>
        <taxon>Aspergillus</taxon>
        <taxon>Aspergillus subgen. Circumdati</taxon>
    </lineage>
</organism>
<evidence type="ECO:0000313" key="2">
    <source>
        <dbReference type="Proteomes" id="UP000248405"/>
    </source>
</evidence>
<keyword evidence="2" id="KW-1185">Reference proteome</keyword>
<dbReference type="AlphaFoldDB" id="A0A319B3A7"/>
<proteinExistence type="predicted"/>
<evidence type="ECO:0000313" key="1">
    <source>
        <dbReference type="EMBL" id="PYH66999.1"/>
    </source>
</evidence>
<dbReference type="Proteomes" id="UP000248405">
    <property type="component" value="Unassembled WGS sequence"/>
</dbReference>
<accession>A0A319B3A7</accession>
<dbReference type="RefSeq" id="XP_025560793.1">
    <property type="nucleotide sequence ID" value="XM_025710206.1"/>
</dbReference>
<sequence length="156" mass="17322">MTNCFGLVGPDAFCRLRVGVVRKRETQRAYDLLQLLPGLAAVRSFPRGQPETVPEKRGMDPGWPMIQVMDLISGEFRGSTFPSRSKGYGHESCLYGVGGDISVKEMQVMGKFPRGFSDPKSTDPEWIDRRVCGPLEPQCDAWMAEAGQVDNNRPQA</sequence>
<reference evidence="1" key="1">
    <citation type="submission" date="2016-12" db="EMBL/GenBank/DDBJ databases">
        <title>The genomes of Aspergillus section Nigri reveals drivers in fungal speciation.</title>
        <authorList>
            <consortium name="DOE Joint Genome Institute"/>
            <person name="Vesth T.C."/>
            <person name="Nybo J."/>
            <person name="Theobald S."/>
            <person name="Brandl J."/>
            <person name="Frisvad J.C."/>
            <person name="Nielsen K.F."/>
            <person name="Lyhne E.K."/>
            <person name="Kogle M.E."/>
            <person name="Kuo A."/>
            <person name="Riley R."/>
            <person name="Clum A."/>
            <person name="Nolan M."/>
            <person name="Lipzen A."/>
            <person name="Salamov A."/>
            <person name="Henrissat B."/>
            <person name="Wiebenga A."/>
            <person name="De Vries R.P."/>
            <person name="Grigoriev I.V."/>
            <person name="Mortensen U.H."/>
            <person name="Andersen M.R."/>
            <person name="Baker S.E."/>
        </authorList>
    </citation>
    <scope>NUCLEOTIDE SEQUENCE [LARGE SCALE GENOMIC DNA]</scope>
    <source>
        <strain evidence="1">CBS 113365</strain>
    </source>
</reference>
<dbReference type="EMBL" id="KZ821632">
    <property type="protein sequence ID" value="PYH66999.1"/>
    <property type="molecule type" value="Genomic_DNA"/>
</dbReference>
<gene>
    <name evidence="1" type="ORF">BO88DRAFT_445370</name>
</gene>
<protein>
    <submittedName>
        <fullName evidence="1">Uncharacterized protein</fullName>
    </submittedName>
</protein>
<name>A0A319B3A7_ASPVC</name>
<dbReference type="GeneID" id="37214798"/>